<dbReference type="InterPro" id="IPR011009">
    <property type="entry name" value="Kinase-like_dom_sf"/>
</dbReference>
<dbReference type="GO" id="GO:0004674">
    <property type="term" value="F:protein serine/threonine kinase activity"/>
    <property type="evidence" value="ECO:0007669"/>
    <property type="project" value="UniProtKB-KW"/>
</dbReference>
<keyword evidence="4" id="KW-0547">Nucleotide-binding</keyword>
<comment type="catalytic activity">
    <reaction evidence="7">
        <text>L-threonyl-[protein] + ATP = O-phospho-L-threonyl-[protein] + ADP + H(+)</text>
        <dbReference type="Rhea" id="RHEA:46608"/>
        <dbReference type="Rhea" id="RHEA-COMP:11060"/>
        <dbReference type="Rhea" id="RHEA-COMP:11605"/>
        <dbReference type="ChEBI" id="CHEBI:15378"/>
        <dbReference type="ChEBI" id="CHEBI:30013"/>
        <dbReference type="ChEBI" id="CHEBI:30616"/>
        <dbReference type="ChEBI" id="CHEBI:61977"/>
        <dbReference type="ChEBI" id="CHEBI:456216"/>
        <dbReference type="EC" id="2.7.11.1"/>
    </reaction>
</comment>
<keyword evidence="2" id="KW-0723">Serine/threonine-protein kinase</keyword>
<keyword evidence="6" id="KW-0067">ATP-binding</keyword>
<dbReference type="AlphaFoldDB" id="L9XH47"/>
<name>L9XH47_9EURY</name>
<dbReference type="OrthoDB" id="192798at2157"/>
<reference evidence="10 11" key="1">
    <citation type="journal article" date="2014" name="PLoS Genet.">
        <title>Phylogenetically driven sequencing of extremely halophilic archaea reveals strategies for static and dynamic osmo-response.</title>
        <authorList>
            <person name="Becker E.A."/>
            <person name="Seitzer P.M."/>
            <person name="Tritt A."/>
            <person name="Larsen D."/>
            <person name="Krusor M."/>
            <person name="Yao A.I."/>
            <person name="Wu D."/>
            <person name="Madern D."/>
            <person name="Eisen J.A."/>
            <person name="Darling A.E."/>
            <person name="Facciotti M.T."/>
        </authorList>
    </citation>
    <scope>NUCLEOTIDE SEQUENCE [LARGE SCALE GENOMIC DNA]</scope>
    <source>
        <strain evidence="10 11">JCM 12255</strain>
    </source>
</reference>
<dbReference type="Proteomes" id="UP000011602">
    <property type="component" value="Unassembled WGS sequence"/>
</dbReference>
<accession>L9XH47</accession>
<comment type="caution">
    <text evidence="10">The sequence shown here is derived from an EMBL/GenBank/DDBJ whole genome shotgun (WGS) entry which is preliminary data.</text>
</comment>
<organism evidence="10 11">
    <name type="scientific">Natronolimnohabitans innermongolicus JCM 12255</name>
    <dbReference type="NCBI Taxonomy" id="1227499"/>
    <lineage>
        <taxon>Archaea</taxon>
        <taxon>Methanobacteriati</taxon>
        <taxon>Methanobacteriota</taxon>
        <taxon>Stenosarchaea group</taxon>
        <taxon>Halobacteria</taxon>
        <taxon>Halobacteriales</taxon>
        <taxon>Natrialbaceae</taxon>
        <taxon>Natronolimnohabitans</taxon>
    </lineage>
</organism>
<dbReference type="SUPFAM" id="SSF56112">
    <property type="entry name" value="Protein kinase-like (PK-like)"/>
    <property type="match status" value="1"/>
</dbReference>
<dbReference type="EC" id="2.7.11.1" evidence="1"/>
<gene>
    <name evidence="10" type="ORF">C493_04433</name>
</gene>
<feature type="domain" description="RIO-type" evidence="9">
    <location>
        <begin position="93"/>
        <end position="189"/>
    </location>
</feature>
<evidence type="ECO:0000259" key="9">
    <source>
        <dbReference type="Pfam" id="PF01163"/>
    </source>
</evidence>
<evidence type="ECO:0000256" key="8">
    <source>
        <dbReference type="ARBA" id="ARBA00048679"/>
    </source>
</evidence>
<sequence length="269" mass="30674">MDIRRLARGSVEWDRIERVVRTLAERYDRETVRVEFLEADNWLSTPCVIDEEWFVKIVSRQNALVHALLTAGRNVGAVSAGTGGFFGRFDTPREMVEHEYEATERMRDIGINAPQPIDAFEVNGLGVLVLEYLPEFRSLEDTPDWLVAERATELFEMLATLRDHGMAHGDLRGENILLCDDEFYFIDATNVHDDRVAETTAYDLACALAVLEPRIGARGAVQAATTVYEPDELLDARRFLDFVRLRPDHEFDSMALRTELERAAGLQRR</sequence>
<evidence type="ECO:0000256" key="5">
    <source>
        <dbReference type="ARBA" id="ARBA00022777"/>
    </source>
</evidence>
<evidence type="ECO:0000256" key="1">
    <source>
        <dbReference type="ARBA" id="ARBA00012513"/>
    </source>
</evidence>
<protein>
    <recommendedName>
        <fullName evidence="1">non-specific serine/threonine protein kinase</fullName>
        <ecNumber evidence="1">2.7.11.1</ecNumber>
    </recommendedName>
</protein>
<evidence type="ECO:0000313" key="11">
    <source>
        <dbReference type="Proteomes" id="UP000011602"/>
    </source>
</evidence>
<keyword evidence="5" id="KW-0418">Kinase</keyword>
<evidence type="ECO:0000256" key="6">
    <source>
        <dbReference type="ARBA" id="ARBA00022840"/>
    </source>
</evidence>
<comment type="catalytic activity">
    <reaction evidence="8">
        <text>L-seryl-[protein] + ATP = O-phospho-L-seryl-[protein] + ADP + H(+)</text>
        <dbReference type="Rhea" id="RHEA:17989"/>
        <dbReference type="Rhea" id="RHEA-COMP:9863"/>
        <dbReference type="Rhea" id="RHEA-COMP:11604"/>
        <dbReference type="ChEBI" id="CHEBI:15378"/>
        <dbReference type="ChEBI" id="CHEBI:29999"/>
        <dbReference type="ChEBI" id="CHEBI:30616"/>
        <dbReference type="ChEBI" id="CHEBI:83421"/>
        <dbReference type="ChEBI" id="CHEBI:456216"/>
        <dbReference type="EC" id="2.7.11.1"/>
    </reaction>
</comment>
<dbReference type="GO" id="GO:0005524">
    <property type="term" value="F:ATP binding"/>
    <property type="evidence" value="ECO:0007669"/>
    <property type="project" value="UniProtKB-KW"/>
</dbReference>
<dbReference type="eggNOG" id="arCOG01190">
    <property type="taxonomic scope" value="Archaea"/>
</dbReference>
<dbReference type="Pfam" id="PF01163">
    <property type="entry name" value="RIO1"/>
    <property type="match status" value="1"/>
</dbReference>
<dbReference type="RefSeq" id="WP_007258194.1">
    <property type="nucleotide sequence ID" value="NZ_AOHZ01000019.1"/>
</dbReference>
<evidence type="ECO:0000313" key="10">
    <source>
        <dbReference type="EMBL" id="ELY59988.1"/>
    </source>
</evidence>
<evidence type="ECO:0000256" key="2">
    <source>
        <dbReference type="ARBA" id="ARBA00022527"/>
    </source>
</evidence>
<proteinExistence type="predicted"/>
<keyword evidence="11" id="KW-1185">Reference proteome</keyword>
<evidence type="ECO:0000256" key="3">
    <source>
        <dbReference type="ARBA" id="ARBA00022679"/>
    </source>
</evidence>
<dbReference type="EMBL" id="AOHZ01000019">
    <property type="protein sequence ID" value="ELY59988.1"/>
    <property type="molecule type" value="Genomic_DNA"/>
</dbReference>
<dbReference type="Gene3D" id="1.10.510.10">
    <property type="entry name" value="Transferase(Phosphotransferase) domain 1"/>
    <property type="match status" value="1"/>
</dbReference>
<evidence type="ECO:0000256" key="4">
    <source>
        <dbReference type="ARBA" id="ARBA00022741"/>
    </source>
</evidence>
<dbReference type="InterPro" id="IPR018934">
    <property type="entry name" value="RIO_dom"/>
</dbReference>
<keyword evidence="3 10" id="KW-0808">Transferase</keyword>
<dbReference type="PATRIC" id="fig|1227499.3.peg.909"/>
<evidence type="ECO:0000256" key="7">
    <source>
        <dbReference type="ARBA" id="ARBA00047899"/>
    </source>
</evidence>
<dbReference type="STRING" id="1227499.C493_04433"/>